<evidence type="ECO:0000313" key="2">
    <source>
        <dbReference type="Proteomes" id="UP000694888"/>
    </source>
</evidence>
<feature type="region of interest" description="Disordered" evidence="1">
    <location>
        <begin position="83"/>
        <end position="138"/>
    </location>
</feature>
<gene>
    <name evidence="3" type="primary">LOC101845622</name>
</gene>
<evidence type="ECO:0000313" key="3">
    <source>
        <dbReference type="RefSeq" id="XP_005099035.1"/>
    </source>
</evidence>
<evidence type="ECO:0000256" key="1">
    <source>
        <dbReference type="SAM" id="MobiDB-lite"/>
    </source>
</evidence>
<feature type="compositionally biased region" description="Basic and acidic residues" evidence="1">
    <location>
        <begin position="290"/>
        <end position="303"/>
    </location>
</feature>
<feature type="compositionally biased region" description="Polar residues" evidence="1">
    <location>
        <begin position="127"/>
        <end position="138"/>
    </location>
</feature>
<dbReference type="PANTHER" id="PTHR16049">
    <property type="entry name" value="IQ DOMAIN-CONTAINING PROTEIN C"/>
    <property type="match status" value="1"/>
</dbReference>
<dbReference type="PROSITE" id="PS50096">
    <property type="entry name" value="IQ"/>
    <property type="match status" value="1"/>
</dbReference>
<dbReference type="Proteomes" id="UP000694888">
    <property type="component" value="Unplaced"/>
</dbReference>
<dbReference type="InterPro" id="IPR042506">
    <property type="entry name" value="IQCC"/>
</dbReference>
<name>A0ABM0JQB4_APLCA</name>
<proteinExistence type="predicted"/>
<feature type="region of interest" description="Disordered" evidence="1">
    <location>
        <begin position="275"/>
        <end position="334"/>
    </location>
</feature>
<feature type="compositionally biased region" description="Basic and acidic residues" evidence="1">
    <location>
        <begin position="94"/>
        <end position="120"/>
    </location>
</feature>
<keyword evidence="2" id="KW-1185">Reference proteome</keyword>
<accession>A0ABM0JQB4</accession>
<reference evidence="3" key="1">
    <citation type="submission" date="2025-08" db="UniProtKB">
        <authorList>
            <consortium name="RefSeq"/>
        </authorList>
    </citation>
    <scope>IDENTIFICATION</scope>
</reference>
<dbReference type="PANTHER" id="PTHR16049:SF8">
    <property type="entry name" value="IQ DOMAIN-CONTAINING PROTEIN C"/>
    <property type="match status" value="1"/>
</dbReference>
<feature type="compositionally biased region" description="Polar residues" evidence="1">
    <location>
        <begin position="83"/>
        <end position="93"/>
    </location>
</feature>
<dbReference type="RefSeq" id="XP_005099035.1">
    <property type="nucleotide sequence ID" value="XM_005098978.2"/>
</dbReference>
<organism evidence="2 3">
    <name type="scientific">Aplysia californica</name>
    <name type="common">California sea hare</name>
    <dbReference type="NCBI Taxonomy" id="6500"/>
    <lineage>
        <taxon>Eukaryota</taxon>
        <taxon>Metazoa</taxon>
        <taxon>Spiralia</taxon>
        <taxon>Lophotrochozoa</taxon>
        <taxon>Mollusca</taxon>
        <taxon>Gastropoda</taxon>
        <taxon>Heterobranchia</taxon>
        <taxon>Euthyneura</taxon>
        <taxon>Tectipleura</taxon>
        <taxon>Aplysiida</taxon>
        <taxon>Aplysioidea</taxon>
        <taxon>Aplysiidae</taxon>
        <taxon>Aplysia</taxon>
    </lineage>
</organism>
<sequence>MEGDESYLELSEFVNIEYSVGLIKAQALVRGWLVRKHLLEIQQLYEAIVNDIDGDSAMVSWSSGQLGYPVIRKCKANVQKPNTASERMVQNQRLQREKRWPHSSKKSLEDHRFIPTKETSETPGAATIQTRQTDSNNEILSTSEFSPCLETQFGTASTQTNERETTAEFALSPESRIVSDRIVMPSRLSCVKSDSHMVGTSSRMTSIAIQTDDVSFPGRHNSDIVSSKCQNPTHHYAQSEDAVKLADDDSIFTHQQNRSPSLITNTHDAVEISIGTGHTEEPQRVTPEVSEQREDENKDEYDLNKVVSQTEYSSPKEDKTVPGSPVSAGETSHNLPEDTAELEQLQKTTAMELLWVQQAIISRKHYLKLRQQIQ</sequence>
<dbReference type="GeneID" id="101845622"/>
<protein>
    <submittedName>
        <fullName evidence="3">Uncharacterized protein LOC101845622</fullName>
    </submittedName>
</protein>